<keyword evidence="5 8" id="KW-1133">Transmembrane helix</keyword>
<feature type="transmembrane region" description="Helical" evidence="8">
    <location>
        <begin position="82"/>
        <end position="115"/>
    </location>
</feature>
<reference evidence="9 10" key="1">
    <citation type="journal article" date="2022" name="BMC Genomics">
        <title>Comparative genome analysis of mycobacteria focusing on tRNA and non-coding RNA.</title>
        <authorList>
            <person name="Behra P.R.K."/>
            <person name="Pettersson B.M.F."/>
            <person name="Ramesh M."/>
            <person name="Das S."/>
            <person name="Dasgupta S."/>
            <person name="Kirsebom L.A."/>
        </authorList>
    </citation>
    <scope>NUCLEOTIDE SEQUENCE [LARGE SCALE GENOMIC DNA]</scope>
    <source>
        <strain evidence="9 10">DSM 44677</strain>
    </source>
</reference>
<dbReference type="RefSeq" id="WP_162563949.1">
    <property type="nucleotide sequence ID" value="NZ_AP022579.1"/>
</dbReference>
<evidence type="ECO:0000256" key="3">
    <source>
        <dbReference type="ARBA" id="ARBA00022679"/>
    </source>
</evidence>
<dbReference type="GO" id="GO:0016758">
    <property type="term" value="F:hexosyltransferase activity"/>
    <property type="evidence" value="ECO:0007669"/>
    <property type="project" value="InterPro"/>
</dbReference>
<evidence type="ECO:0000256" key="7">
    <source>
        <dbReference type="ARBA" id="ARBA00024033"/>
    </source>
</evidence>
<feature type="transmembrane region" description="Helical" evidence="8">
    <location>
        <begin position="180"/>
        <end position="199"/>
    </location>
</feature>
<feature type="transmembrane region" description="Helical" evidence="8">
    <location>
        <begin position="341"/>
        <end position="363"/>
    </location>
</feature>
<dbReference type="EMBL" id="CP060016">
    <property type="protein sequence ID" value="UNC02552.1"/>
    <property type="molecule type" value="Genomic_DNA"/>
</dbReference>
<feature type="transmembrane region" description="Helical" evidence="8">
    <location>
        <begin position="393"/>
        <end position="414"/>
    </location>
</feature>
<dbReference type="Pfam" id="PF09594">
    <property type="entry name" value="GT87"/>
    <property type="match status" value="1"/>
</dbReference>
<proteinExistence type="inferred from homology"/>
<accession>A0AAX3A500</accession>
<feature type="transmembrane region" description="Helical" evidence="8">
    <location>
        <begin position="268"/>
        <end position="286"/>
    </location>
</feature>
<comment type="similarity">
    <text evidence="7">Belongs to the glycosyltransferase 87 family.</text>
</comment>
<evidence type="ECO:0000256" key="8">
    <source>
        <dbReference type="SAM" id="Phobius"/>
    </source>
</evidence>
<dbReference type="InterPro" id="IPR018584">
    <property type="entry name" value="GT87"/>
</dbReference>
<name>A0AAX3A500_9MYCO</name>
<dbReference type="AlphaFoldDB" id="A0AAX3A500"/>
<comment type="subcellular location">
    <subcellularLocation>
        <location evidence="1">Cell membrane</location>
        <topology evidence="1">Multi-pass membrane protein</topology>
    </subcellularLocation>
</comment>
<protein>
    <submittedName>
        <fullName evidence="9">DUF2029 domain-containing protein</fullName>
    </submittedName>
</protein>
<feature type="transmembrane region" description="Helical" evidence="8">
    <location>
        <begin position="12"/>
        <end position="32"/>
    </location>
</feature>
<feature type="transmembrane region" description="Helical" evidence="8">
    <location>
        <begin position="205"/>
        <end position="224"/>
    </location>
</feature>
<keyword evidence="6 8" id="KW-0472">Membrane</keyword>
<sequence>MTAPHRVHVVSTHAVVIAWLAAAALLVVHQLLEPFTAGSHMGLFTNGGDLDVYRHGGQQLLDGRALYDTELPGGGWFTYPPFAGIVFIPIALMSFPAAQVIWMAISLTALAMTIWRCATVLGYRPDLRLGLLTIALSLAAVDIEAVRGTLWQGQINLVLMSMIVWDLTRPPSARLRGWSVGIAAGIKLTAVVFIPFLFFTRQWRAGFTALGAALTTAALTWCVLPTDSATYWLHAVFQTDRIGPLTHPGNFSIGGVLSTLTAPAPMPTMWWMIAIGAAAILGFVAAQRAQQFGHPLLAITLIGMLSCTVPPLAWGHHWVWTVPLLAILVDRAVRSTGPARAGWAAGALAVYLAVFMWFAAWLYRTSHQLSAGYGTYIEALDAAIATMTKPDKLLVVSTNPTLFIVTALVTVAFVHRRPNPTRLPGDIGDPEVSHVAG</sequence>
<organism evidence="9 10">
    <name type="scientific">Mycolicibacterium boenickei</name>
    <dbReference type="NCBI Taxonomy" id="146017"/>
    <lineage>
        <taxon>Bacteria</taxon>
        <taxon>Bacillati</taxon>
        <taxon>Actinomycetota</taxon>
        <taxon>Actinomycetes</taxon>
        <taxon>Mycobacteriales</taxon>
        <taxon>Mycobacteriaceae</taxon>
        <taxon>Mycolicibacterium</taxon>
    </lineage>
</organism>
<feature type="transmembrane region" description="Helical" evidence="8">
    <location>
        <begin position="293"/>
        <end position="312"/>
    </location>
</feature>
<keyword evidence="2" id="KW-1003">Cell membrane</keyword>
<evidence type="ECO:0000256" key="6">
    <source>
        <dbReference type="ARBA" id="ARBA00023136"/>
    </source>
</evidence>
<evidence type="ECO:0000256" key="2">
    <source>
        <dbReference type="ARBA" id="ARBA00022475"/>
    </source>
</evidence>
<keyword evidence="3" id="KW-0808">Transferase</keyword>
<evidence type="ECO:0000256" key="5">
    <source>
        <dbReference type="ARBA" id="ARBA00022989"/>
    </source>
</evidence>
<evidence type="ECO:0000313" key="10">
    <source>
        <dbReference type="Proteomes" id="UP001162885"/>
    </source>
</evidence>
<gene>
    <name evidence="9" type="ORF">H5U98_14960</name>
</gene>
<dbReference type="Proteomes" id="UP001162885">
    <property type="component" value="Chromosome"/>
</dbReference>
<keyword evidence="4 8" id="KW-0812">Transmembrane</keyword>
<evidence type="ECO:0000256" key="4">
    <source>
        <dbReference type="ARBA" id="ARBA00022692"/>
    </source>
</evidence>
<evidence type="ECO:0000256" key="1">
    <source>
        <dbReference type="ARBA" id="ARBA00004651"/>
    </source>
</evidence>
<evidence type="ECO:0000313" key="9">
    <source>
        <dbReference type="EMBL" id="UNC02552.1"/>
    </source>
</evidence>
<dbReference type="GO" id="GO:0005886">
    <property type="term" value="C:plasma membrane"/>
    <property type="evidence" value="ECO:0007669"/>
    <property type="project" value="UniProtKB-SubCell"/>
</dbReference>